<dbReference type="EMBL" id="KN818324">
    <property type="protein sequence ID" value="KIL58999.1"/>
    <property type="molecule type" value="Genomic_DNA"/>
</dbReference>
<proteinExistence type="predicted"/>
<feature type="non-terminal residue" evidence="1">
    <location>
        <position position="1"/>
    </location>
</feature>
<organism evidence="1 2">
    <name type="scientific">Amanita muscaria (strain Koide BX008)</name>
    <dbReference type="NCBI Taxonomy" id="946122"/>
    <lineage>
        <taxon>Eukaryota</taxon>
        <taxon>Fungi</taxon>
        <taxon>Dikarya</taxon>
        <taxon>Basidiomycota</taxon>
        <taxon>Agaricomycotina</taxon>
        <taxon>Agaricomycetes</taxon>
        <taxon>Agaricomycetidae</taxon>
        <taxon>Agaricales</taxon>
        <taxon>Pluteineae</taxon>
        <taxon>Amanitaceae</taxon>
        <taxon>Amanita</taxon>
    </lineage>
</organism>
<gene>
    <name evidence="1" type="ORF">M378DRAFT_85645</name>
</gene>
<sequence length="57" mass="6554">RVMIIDGLDGCTDVKLQERILKVIGNSVADTRFPLRFLISRRPEAHIQDVFDCKILQ</sequence>
<keyword evidence="2" id="KW-1185">Reference proteome</keyword>
<name>A0A0C2SY20_AMAMK</name>
<evidence type="ECO:0000313" key="1">
    <source>
        <dbReference type="EMBL" id="KIL58999.1"/>
    </source>
</evidence>
<dbReference type="OrthoDB" id="5967843at2759"/>
<accession>A0A0C2SY20</accession>
<dbReference type="Proteomes" id="UP000054549">
    <property type="component" value="Unassembled WGS sequence"/>
</dbReference>
<reference evidence="1 2" key="1">
    <citation type="submission" date="2014-04" db="EMBL/GenBank/DDBJ databases">
        <title>Evolutionary Origins and Diversification of the Mycorrhizal Mutualists.</title>
        <authorList>
            <consortium name="DOE Joint Genome Institute"/>
            <consortium name="Mycorrhizal Genomics Consortium"/>
            <person name="Kohler A."/>
            <person name="Kuo A."/>
            <person name="Nagy L.G."/>
            <person name="Floudas D."/>
            <person name="Copeland A."/>
            <person name="Barry K.W."/>
            <person name="Cichocki N."/>
            <person name="Veneault-Fourrey C."/>
            <person name="LaButti K."/>
            <person name="Lindquist E.A."/>
            <person name="Lipzen A."/>
            <person name="Lundell T."/>
            <person name="Morin E."/>
            <person name="Murat C."/>
            <person name="Riley R."/>
            <person name="Ohm R."/>
            <person name="Sun H."/>
            <person name="Tunlid A."/>
            <person name="Henrissat B."/>
            <person name="Grigoriev I.V."/>
            <person name="Hibbett D.S."/>
            <person name="Martin F."/>
        </authorList>
    </citation>
    <scope>NUCLEOTIDE SEQUENCE [LARGE SCALE GENOMIC DNA]</scope>
    <source>
        <strain evidence="1 2">Koide BX008</strain>
    </source>
</reference>
<dbReference type="HOGENOM" id="CLU_3001847_0_0_1"/>
<dbReference type="AlphaFoldDB" id="A0A0C2SY20"/>
<dbReference type="InParanoid" id="A0A0C2SY20"/>
<evidence type="ECO:0000313" key="2">
    <source>
        <dbReference type="Proteomes" id="UP000054549"/>
    </source>
</evidence>
<protein>
    <submittedName>
        <fullName evidence="1">Uncharacterized protein</fullName>
    </submittedName>
</protein>